<protein>
    <submittedName>
        <fullName evidence="1">Uncharacterized protein</fullName>
    </submittedName>
</protein>
<reference evidence="1 2" key="1">
    <citation type="submission" date="2020-08" db="EMBL/GenBank/DDBJ databases">
        <title>Sequencing the genomes of 1000 actinobacteria strains.</title>
        <authorList>
            <person name="Klenk H.-P."/>
        </authorList>
    </citation>
    <scope>NUCLEOTIDE SEQUENCE [LARGE SCALE GENOMIC DNA]</scope>
    <source>
        <strain evidence="1 2">DSM 41654</strain>
    </source>
</reference>
<dbReference type="Proteomes" id="UP000540506">
    <property type="component" value="Unassembled WGS sequence"/>
</dbReference>
<organism evidence="1 2">
    <name type="scientific">Kitasatospora kifunensis</name>
    <name type="common">Streptomyces kifunensis</name>
    <dbReference type="NCBI Taxonomy" id="58351"/>
    <lineage>
        <taxon>Bacteria</taxon>
        <taxon>Bacillati</taxon>
        <taxon>Actinomycetota</taxon>
        <taxon>Actinomycetes</taxon>
        <taxon>Kitasatosporales</taxon>
        <taxon>Streptomycetaceae</taxon>
        <taxon>Kitasatospora</taxon>
    </lineage>
</organism>
<accession>A0A7W7RAN5</accession>
<dbReference type="EMBL" id="JACHJV010000003">
    <property type="protein sequence ID" value="MBB4928492.1"/>
    <property type="molecule type" value="Genomic_DNA"/>
</dbReference>
<keyword evidence="2" id="KW-1185">Reference proteome</keyword>
<gene>
    <name evidence="1" type="ORF">FHR34_007589</name>
</gene>
<evidence type="ECO:0000313" key="2">
    <source>
        <dbReference type="Proteomes" id="UP000540506"/>
    </source>
</evidence>
<name>A0A7W7RAN5_KITKI</name>
<proteinExistence type="predicted"/>
<comment type="caution">
    <text evidence="1">The sequence shown here is derived from an EMBL/GenBank/DDBJ whole genome shotgun (WGS) entry which is preliminary data.</text>
</comment>
<evidence type="ECO:0000313" key="1">
    <source>
        <dbReference type="EMBL" id="MBB4928492.1"/>
    </source>
</evidence>
<dbReference type="AlphaFoldDB" id="A0A7W7RAN5"/>
<sequence length="34" mass="3728">MIPGPRRLKGGALLLGVEEWACSARSDLESWSIE</sequence>